<evidence type="ECO:0000259" key="4">
    <source>
        <dbReference type="Pfam" id="PF21345"/>
    </source>
</evidence>
<evidence type="ECO:0000259" key="3">
    <source>
        <dbReference type="Pfam" id="PF19501"/>
    </source>
</evidence>
<evidence type="ECO:0000313" key="7">
    <source>
        <dbReference type="Proteomes" id="UP000012174"/>
    </source>
</evidence>
<evidence type="ECO:0000256" key="2">
    <source>
        <dbReference type="SAM" id="SignalP"/>
    </source>
</evidence>
<evidence type="ECO:0008006" key="8">
    <source>
        <dbReference type="Google" id="ProtNLM"/>
    </source>
</evidence>
<name>M7SG58_EUTLA</name>
<keyword evidence="2" id="KW-0732">Signal</keyword>
<evidence type="ECO:0000313" key="6">
    <source>
        <dbReference type="EMBL" id="EMR63117.1"/>
    </source>
</evidence>
<evidence type="ECO:0000256" key="1">
    <source>
        <dbReference type="SAM" id="MobiDB-lite"/>
    </source>
</evidence>
<feature type="signal peptide" evidence="2">
    <location>
        <begin position="1"/>
        <end position="20"/>
    </location>
</feature>
<feature type="domain" description="PcRGLX/YetA-like central beta-sandwich" evidence="4">
    <location>
        <begin position="129"/>
        <end position="495"/>
    </location>
</feature>
<dbReference type="OMA" id="MDLRFYH"/>
<feature type="domain" description="PcRGLX/YetA-like N-terminal RIFT barrel" evidence="3">
    <location>
        <begin position="25"/>
        <end position="103"/>
    </location>
</feature>
<reference evidence="7" key="1">
    <citation type="journal article" date="2013" name="Genome Announc.">
        <title>Draft genome sequence of the grapevine dieback fungus Eutypa lata UCR-EL1.</title>
        <authorList>
            <person name="Blanco-Ulate B."/>
            <person name="Rolshausen P.E."/>
            <person name="Cantu D."/>
        </authorList>
    </citation>
    <scope>NUCLEOTIDE SEQUENCE [LARGE SCALE GENOMIC DNA]</scope>
    <source>
        <strain evidence="7">UCR-EL1</strain>
    </source>
</reference>
<dbReference type="KEGG" id="ela:UCREL1_9915"/>
<feature type="region of interest" description="Disordered" evidence="1">
    <location>
        <begin position="107"/>
        <end position="133"/>
    </location>
</feature>
<dbReference type="InterPro" id="IPR048329">
    <property type="entry name" value="PcRGLX_1st"/>
</dbReference>
<dbReference type="Pfam" id="PF21345">
    <property type="entry name" value="PcRGLX_2nd"/>
    <property type="match status" value="1"/>
</dbReference>
<dbReference type="OrthoDB" id="4798501at2759"/>
<sequence>MSRVTCYLLVALGCLSFASASEDVAAVQWIGNTPKYNSGATFGLPWPRGKYQVNSTEFTASSDAEDQVELQSWVTAYWPDGSIKWTGHAISASETVPEGYKVIASSSGNKTYNSSSTQSTRRQAQSPLEVSDQDDEVIVNTGKVTATFPKSGSVIVSKIQTSSGKTVGENGTLILYSQTGIADEASTEQPTETLDFESDIEEVEVENSGPVRTLVTVRGKHGVKQTTESDHAAWLPFILRFYLYADSEAIRVVHTLVFDGEADKDFISGIGIRFQVPLADEELYNRHVRLAGVDGGFLNEAVQGITGLRRDPGEEVRQAQFEGSELPSLDTWDTRVSSRLQWIPAWNDYNLAQLSPDGFTLKKRTKAGQSWVKIPGGTRAGGLAYLGGATQGGLAVGLRDFWKRYPTALDITNAASDSGQITLWLYSPSAEPLDLRPYHDGLGEDTYEKQLDALEITYEDYEGGYNTPHGVGRTNELFLFAFEKTPESDTLATLTDHINEPPALATDPERIRQSNAIGTYWQPPSNATGTAQTIEENLDFLFRFYENQVSQRKWYGFWDYGDIMHTYDDDRHTWRYDIGGYAWDNSELSPDLFFWNYFLRTGRADVYRFAEHHTRHTGEVDVYHLGDFKGFGTRHGVQHWGDSAKQIRISTPIYRKIFYYLSGGDERVGELIEEVLDAEKVFLVVDPRRKVRDDNGTYVPDPNALQIDLGLDWAGFAITWLIEYERRGSRWEESKSKLFEGMRSIANLTNGFVTGQALYNMDDGVISPPATDPENQGHVEVSHLSASFGLPEIIAQITEHVGDDLPEGFEDAWLDYCIYYGATSAQQEARYGESFGSLSLKQGHSRLTSYAAHRLQNSTLAERAWNEFFNPGSDGLLPDDPWATVLLNGSQVLAPVEEATWITTNEAALYGLAGIVNLAFVGDALT</sequence>
<feature type="compositionally biased region" description="Low complexity" evidence="1">
    <location>
        <begin position="107"/>
        <end position="126"/>
    </location>
</feature>
<proteinExistence type="predicted"/>
<dbReference type="EMBL" id="KB707266">
    <property type="protein sequence ID" value="EMR63117.1"/>
    <property type="molecule type" value="Genomic_DNA"/>
</dbReference>
<dbReference type="Pfam" id="PF21346">
    <property type="entry name" value="PcRGLX_3rd"/>
    <property type="match status" value="1"/>
</dbReference>
<dbReference type="AlphaFoldDB" id="M7SG58"/>
<dbReference type="PANTHER" id="PTHR40081">
    <property type="entry name" value="CONCANAVALIN A-LIKE LECTIN/GLUCANASE"/>
    <property type="match status" value="1"/>
</dbReference>
<keyword evidence="7" id="KW-1185">Reference proteome</keyword>
<dbReference type="Proteomes" id="UP000012174">
    <property type="component" value="Unassembled WGS sequence"/>
</dbReference>
<feature type="domain" description="PcRGLX/YetA-like C-terminal alpha/alpha toroid" evidence="5">
    <location>
        <begin position="501"/>
        <end position="925"/>
    </location>
</feature>
<dbReference type="PANTHER" id="PTHR40081:SF1">
    <property type="entry name" value="TAT PATHWAY SIGNAL SEQUENCE DOMAIN PROTEIN"/>
    <property type="match status" value="1"/>
</dbReference>
<gene>
    <name evidence="6" type="ORF">UCREL1_9915</name>
</gene>
<feature type="chain" id="PRO_5004084849" description="Secreted protein" evidence="2">
    <location>
        <begin position="21"/>
        <end position="926"/>
    </location>
</feature>
<organism evidence="6 7">
    <name type="scientific">Eutypa lata (strain UCR-EL1)</name>
    <name type="common">Grapevine dieback disease fungus</name>
    <name type="synonym">Eutypa armeniacae</name>
    <dbReference type="NCBI Taxonomy" id="1287681"/>
    <lineage>
        <taxon>Eukaryota</taxon>
        <taxon>Fungi</taxon>
        <taxon>Dikarya</taxon>
        <taxon>Ascomycota</taxon>
        <taxon>Pezizomycotina</taxon>
        <taxon>Sordariomycetes</taxon>
        <taxon>Xylariomycetidae</taxon>
        <taxon>Xylariales</taxon>
        <taxon>Diatrypaceae</taxon>
        <taxon>Eutypa</taxon>
    </lineage>
</organism>
<dbReference type="InterPro" id="IPR048330">
    <property type="entry name" value="PcRGLX/YetA_2nd"/>
</dbReference>
<dbReference type="InterPro" id="IPR048331">
    <property type="entry name" value="PcRGLX/YetA_3rd"/>
</dbReference>
<dbReference type="eggNOG" id="ENOG502RK4D">
    <property type="taxonomic scope" value="Eukaryota"/>
</dbReference>
<dbReference type="Pfam" id="PF19501">
    <property type="entry name" value="PcRGLX_1st"/>
    <property type="match status" value="1"/>
</dbReference>
<protein>
    <recommendedName>
        <fullName evidence="8">Secreted protein</fullName>
    </recommendedName>
</protein>
<dbReference type="HOGENOM" id="CLU_005777_0_0_1"/>
<dbReference type="InterPro" id="IPR045793">
    <property type="entry name" value="PcRGLX/YetA-like"/>
</dbReference>
<accession>M7SG58</accession>
<evidence type="ECO:0000259" key="5">
    <source>
        <dbReference type="Pfam" id="PF21346"/>
    </source>
</evidence>